<keyword evidence="5" id="KW-1185">Reference proteome</keyword>
<feature type="compositionally biased region" description="Polar residues" evidence="3">
    <location>
        <begin position="95"/>
        <end position="104"/>
    </location>
</feature>
<feature type="region of interest" description="Disordered" evidence="3">
    <location>
        <begin position="95"/>
        <end position="129"/>
    </location>
</feature>
<evidence type="ECO:0000256" key="2">
    <source>
        <dbReference type="ARBA" id="ARBA00023242"/>
    </source>
</evidence>
<evidence type="ECO:0000313" key="5">
    <source>
        <dbReference type="Proteomes" id="UP001304243"/>
    </source>
</evidence>
<dbReference type="GO" id="GO:0051726">
    <property type="term" value="P:regulation of cell cycle"/>
    <property type="evidence" value="ECO:0007669"/>
    <property type="project" value="TreeGrafter"/>
</dbReference>
<dbReference type="AlphaFoldDB" id="A0AAN7DSZ8"/>
<evidence type="ECO:0000256" key="1">
    <source>
        <dbReference type="ARBA" id="ARBA00004123"/>
    </source>
</evidence>
<accession>A0AAN7DSZ8</accession>
<dbReference type="PANTHER" id="PTHR22715:SF0">
    <property type="entry name" value="TRANSFORMING GROWTH FACTOR BETA REGULATOR 1"/>
    <property type="match status" value="1"/>
</dbReference>
<dbReference type="InterPro" id="IPR003888">
    <property type="entry name" value="FYrich_N"/>
</dbReference>
<dbReference type="PROSITE" id="PS51543">
    <property type="entry name" value="FYRC"/>
    <property type="match status" value="1"/>
</dbReference>
<feature type="compositionally biased region" description="Basic residues" evidence="3">
    <location>
        <begin position="110"/>
        <end position="123"/>
    </location>
</feature>
<dbReference type="InterPro" id="IPR003889">
    <property type="entry name" value="FYrich_C"/>
</dbReference>
<dbReference type="Proteomes" id="UP001304243">
    <property type="component" value="Unassembled WGS sequence"/>
</dbReference>
<dbReference type="GO" id="GO:0005634">
    <property type="term" value="C:nucleus"/>
    <property type="evidence" value="ECO:0007669"/>
    <property type="project" value="UniProtKB-SubCell"/>
</dbReference>
<name>A0AAN7DSZ8_9FUNG</name>
<evidence type="ECO:0000313" key="4">
    <source>
        <dbReference type="EMBL" id="KAK4520830.1"/>
    </source>
</evidence>
<sequence length="405" mass="45841">MTTSPHKQHAAKQKDLRALVQEKIQLNNALKRKFIRAKKEIRMLMFERDLLLDGIARLHQDTVNDESYSGDEALVAVTTSTAQISRRVTWPYSATTKSEETATVPSVPPKRSRINRSKAKTRRVQPVQRDQHGNPILPLQIGVLTVTHLGRIVTDHEAFHNERYIFPVGYTVQRVYPSMIDPNKNTLITATIIDGGGEAGPKFQLVAADQPNEPIVANSSTGAWTVVVRRANEIRQRDHSNSASGPDYFGLKHPTIAKMIQDLPGARELKDYIWQDFEEMEPSAARGVMAAVEKKRDYLEQLGHPQQSPGRTMILREDLAMQPKKRQQAYTVQQSSMQHDQPPYSIQHGAVSALPYRLVHYIPHSSPQISQHPVYYHHQYINTMPPVMVIESDKELGEWDTNDSG</sequence>
<dbReference type="InterPro" id="IPR040092">
    <property type="entry name" value="TBRG1"/>
</dbReference>
<keyword evidence="2" id="KW-0539">Nucleus</keyword>
<dbReference type="GeneID" id="89950397"/>
<dbReference type="Pfam" id="PF05964">
    <property type="entry name" value="FYRN"/>
    <property type="match status" value="1"/>
</dbReference>
<reference evidence="4 5" key="1">
    <citation type="submission" date="2022-11" db="EMBL/GenBank/DDBJ databases">
        <title>Mucor velutinosus strain NIH1002 WGS.</title>
        <authorList>
            <person name="Subramanian P."/>
            <person name="Mullikin J.C."/>
            <person name="Segre J.A."/>
            <person name="Zelazny A.M."/>
        </authorList>
    </citation>
    <scope>NUCLEOTIDE SEQUENCE [LARGE SCALE GENOMIC DNA]</scope>
    <source>
        <strain evidence="4 5">NIH1002</strain>
    </source>
</reference>
<dbReference type="Gene3D" id="3.30.160.360">
    <property type="match status" value="1"/>
</dbReference>
<evidence type="ECO:0000256" key="3">
    <source>
        <dbReference type="SAM" id="MobiDB-lite"/>
    </source>
</evidence>
<dbReference type="Pfam" id="PF05965">
    <property type="entry name" value="FYRC"/>
    <property type="match status" value="1"/>
</dbReference>
<dbReference type="SMART" id="SM00541">
    <property type="entry name" value="FYRN"/>
    <property type="match status" value="1"/>
</dbReference>
<proteinExistence type="predicted"/>
<dbReference type="PANTHER" id="PTHR22715">
    <property type="entry name" value="TRANSFORMING GROWTH FACTOR BETA REGULATED GENE 1"/>
    <property type="match status" value="1"/>
</dbReference>
<gene>
    <name evidence="4" type="primary">COX4</name>
    <name evidence="4" type="ORF">ATC70_006711</name>
</gene>
<dbReference type="RefSeq" id="XP_064687496.1">
    <property type="nucleotide sequence ID" value="XM_064825982.1"/>
</dbReference>
<comment type="subcellular location">
    <subcellularLocation>
        <location evidence="1">Nucleus</location>
    </subcellularLocation>
</comment>
<dbReference type="EMBL" id="JASEJX010000009">
    <property type="protein sequence ID" value="KAK4520830.1"/>
    <property type="molecule type" value="Genomic_DNA"/>
</dbReference>
<protein>
    <submittedName>
        <fullName evidence="4">Cytochrome c oxidase subunit 4</fullName>
    </submittedName>
</protein>
<dbReference type="PROSITE" id="PS51542">
    <property type="entry name" value="FYRN"/>
    <property type="match status" value="1"/>
</dbReference>
<comment type="caution">
    <text evidence="4">The sequence shown here is derived from an EMBL/GenBank/DDBJ whole genome shotgun (WGS) entry which is preliminary data.</text>
</comment>
<organism evidence="4 5">
    <name type="scientific">Mucor velutinosus</name>
    <dbReference type="NCBI Taxonomy" id="708070"/>
    <lineage>
        <taxon>Eukaryota</taxon>
        <taxon>Fungi</taxon>
        <taxon>Fungi incertae sedis</taxon>
        <taxon>Mucoromycota</taxon>
        <taxon>Mucoromycotina</taxon>
        <taxon>Mucoromycetes</taxon>
        <taxon>Mucorales</taxon>
        <taxon>Mucorineae</taxon>
        <taxon>Mucoraceae</taxon>
        <taxon>Mucor</taxon>
    </lineage>
</organism>